<dbReference type="AlphaFoldDB" id="A0A2G8L836"/>
<dbReference type="InterPro" id="IPR036322">
    <property type="entry name" value="WD40_repeat_dom_sf"/>
</dbReference>
<organism evidence="2 3">
    <name type="scientific">Stichopus japonicus</name>
    <name type="common">Sea cucumber</name>
    <dbReference type="NCBI Taxonomy" id="307972"/>
    <lineage>
        <taxon>Eukaryota</taxon>
        <taxon>Metazoa</taxon>
        <taxon>Echinodermata</taxon>
        <taxon>Eleutherozoa</taxon>
        <taxon>Echinozoa</taxon>
        <taxon>Holothuroidea</taxon>
        <taxon>Aspidochirotacea</taxon>
        <taxon>Aspidochirotida</taxon>
        <taxon>Stichopodidae</taxon>
        <taxon>Apostichopus</taxon>
    </lineage>
</organism>
<proteinExistence type="predicted"/>
<dbReference type="OrthoDB" id="6363363at2759"/>
<accession>A0A2G8L836</accession>
<feature type="repeat" description="WD" evidence="1">
    <location>
        <begin position="7"/>
        <end position="49"/>
    </location>
</feature>
<keyword evidence="3" id="KW-1185">Reference proteome</keyword>
<dbReference type="Proteomes" id="UP000230750">
    <property type="component" value="Unassembled WGS sequence"/>
</dbReference>
<dbReference type="PANTHER" id="PTHR22874:SF1">
    <property type="entry name" value="ACTIVATING MOLECULE IN BECN1-REGULATED AUTOPHAGY PROTEIN 1"/>
    <property type="match status" value="1"/>
</dbReference>
<name>A0A2G8L836_STIJA</name>
<dbReference type="GO" id="GO:0000045">
    <property type="term" value="P:autophagosome assembly"/>
    <property type="evidence" value="ECO:0007669"/>
    <property type="project" value="TreeGrafter"/>
</dbReference>
<evidence type="ECO:0000313" key="2">
    <source>
        <dbReference type="EMBL" id="PIK56422.1"/>
    </source>
</evidence>
<dbReference type="STRING" id="307972.A0A2G8L836"/>
<sequence length="189" mass="21735">MECIQTLRGHPRSVWCLNFHPSSNELLASGCLGGQVRVWDLQGRSEVWNSEKGTTITSLSFHPYERLLAIATGNEVLLWDWSQKQPIKTVATSSSEEYIRLIRFDHHGHHLLTGITNPTRGSQERLLYGRRSFPGQFPNEMEDDVPTEPDTFPEPSLADPHQTIEYQPMNKQKTRTEIPRQKLQVVRDM</sequence>
<protein>
    <submittedName>
        <fullName evidence="2">Putative activating molecule in BECN1-regulated autophagy protein 1</fullName>
    </submittedName>
</protein>
<dbReference type="GO" id="GO:0000423">
    <property type="term" value="P:mitophagy"/>
    <property type="evidence" value="ECO:0007669"/>
    <property type="project" value="TreeGrafter"/>
</dbReference>
<dbReference type="Gene3D" id="2.130.10.10">
    <property type="entry name" value="YVTN repeat-like/Quinoprotein amine dehydrogenase"/>
    <property type="match status" value="1"/>
</dbReference>
<dbReference type="Pfam" id="PF00400">
    <property type="entry name" value="WD40"/>
    <property type="match status" value="2"/>
</dbReference>
<dbReference type="InterPro" id="IPR015943">
    <property type="entry name" value="WD40/YVTN_repeat-like_dom_sf"/>
</dbReference>
<comment type="caution">
    <text evidence="2">The sequence shown here is derived from an EMBL/GenBank/DDBJ whole genome shotgun (WGS) entry which is preliminary data.</text>
</comment>
<dbReference type="GO" id="GO:0080008">
    <property type="term" value="C:Cul4-RING E3 ubiquitin ligase complex"/>
    <property type="evidence" value="ECO:0007669"/>
    <property type="project" value="TreeGrafter"/>
</dbReference>
<dbReference type="PROSITE" id="PS50082">
    <property type="entry name" value="WD_REPEATS_2"/>
    <property type="match status" value="1"/>
</dbReference>
<dbReference type="InterPro" id="IPR001680">
    <property type="entry name" value="WD40_rpt"/>
</dbReference>
<dbReference type="InterPro" id="IPR052596">
    <property type="entry name" value="AMBRA1_autophagy"/>
</dbReference>
<reference evidence="2 3" key="1">
    <citation type="journal article" date="2017" name="PLoS Biol.">
        <title>The sea cucumber genome provides insights into morphological evolution and visceral regeneration.</title>
        <authorList>
            <person name="Zhang X."/>
            <person name="Sun L."/>
            <person name="Yuan J."/>
            <person name="Sun Y."/>
            <person name="Gao Y."/>
            <person name="Zhang L."/>
            <person name="Li S."/>
            <person name="Dai H."/>
            <person name="Hamel J.F."/>
            <person name="Liu C."/>
            <person name="Yu Y."/>
            <person name="Liu S."/>
            <person name="Lin W."/>
            <person name="Guo K."/>
            <person name="Jin S."/>
            <person name="Xu P."/>
            <person name="Storey K.B."/>
            <person name="Huan P."/>
            <person name="Zhang T."/>
            <person name="Zhou Y."/>
            <person name="Zhang J."/>
            <person name="Lin C."/>
            <person name="Li X."/>
            <person name="Xing L."/>
            <person name="Huo D."/>
            <person name="Sun M."/>
            <person name="Wang L."/>
            <person name="Mercier A."/>
            <person name="Li F."/>
            <person name="Yang H."/>
            <person name="Xiang J."/>
        </authorList>
    </citation>
    <scope>NUCLEOTIDE SEQUENCE [LARGE SCALE GENOMIC DNA]</scope>
    <source>
        <strain evidence="2">Shaxun</strain>
        <tissue evidence="2">Muscle</tissue>
    </source>
</reference>
<dbReference type="SUPFAM" id="SSF50978">
    <property type="entry name" value="WD40 repeat-like"/>
    <property type="match status" value="1"/>
</dbReference>
<gene>
    <name evidence="2" type="ORF">BSL78_06666</name>
</gene>
<dbReference type="SMART" id="SM00320">
    <property type="entry name" value="WD40"/>
    <property type="match status" value="2"/>
</dbReference>
<evidence type="ECO:0000313" key="3">
    <source>
        <dbReference type="Proteomes" id="UP000230750"/>
    </source>
</evidence>
<dbReference type="EMBL" id="MRZV01000176">
    <property type="protein sequence ID" value="PIK56422.1"/>
    <property type="molecule type" value="Genomic_DNA"/>
</dbReference>
<dbReference type="PANTHER" id="PTHR22874">
    <property type="entry name" value="ACTIVATING MOLECULE IN BECN1-REGULATED AUTOPHAGY PROTEIN 1"/>
    <property type="match status" value="1"/>
</dbReference>
<dbReference type="PROSITE" id="PS50294">
    <property type="entry name" value="WD_REPEATS_REGION"/>
    <property type="match status" value="1"/>
</dbReference>
<evidence type="ECO:0000256" key="1">
    <source>
        <dbReference type="PROSITE-ProRule" id="PRU00221"/>
    </source>
</evidence>
<dbReference type="GO" id="GO:1990756">
    <property type="term" value="F:ubiquitin-like ligase-substrate adaptor activity"/>
    <property type="evidence" value="ECO:0007669"/>
    <property type="project" value="TreeGrafter"/>
</dbReference>
<keyword evidence="1" id="KW-0853">WD repeat</keyword>